<dbReference type="AlphaFoldDB" id="A0A178M9L3"/>
<name>A0A178M9L3_9CHLR</name>
<evidence type="ECO:0000259" key="4">
    <source>
        <dbReference type="Pfam" id="PF01676"/>
    </source>
</evidence>
<dbReference type="Gene3D" id="3.40.720.10">
    <property type="entry name" value="Alkaline Phosphatase, subunit A"/>
    <property type="match status" value="1"/>
</dbReference>
<reference evidence="5 6" key="1">
    <citation type="submission" date="2016-04" db="EMBL/GenBank/DDBJ databases">
        <title>Chloroflexus islandicus sp. nov., a thermophilic filamentous anoxygenic phototrophic bacterium from geyser Strokkur (Iceland).</title>
        <authorList>
            <person name="Gaisin V.A."/>
            <person name="Kalashnikov A.M."/>
            <person name="Sukhacheva M.V."/>
            <person name="Grouzdev D.S."/>
            <person name="Ivanov T.M."/>
            <person name="Kuznetsov B."/>
            <person name="Gorlenko V.M."/>
        </authorList>
    </citation>
    <scope>NUCLEOTIDE SEQUENCE [LARGE SCALE GENOMIC DNA]</scope>
    <source>
        <strain evidence="6">isl-2</strain>
    </source>
</reference>
<organism evidence="5 6">
    <name type="scientific">Chloroflexus islandicus</name>
    <dbReference type="NCBI Taxonomy" id="1707952"/>
    <lineage>
        <taxon>Bacteria</taxon>
        <taxon>Bacillati</taxon>
        <taxon>Chloroflexota</taxon>
        <taxon>Chloroflexia</taxon>
        <taxon>Chloroflexales</taxon>
        <taxon>Chloroflexineae</taxon>
        <taxon>Chloroflexaceae</taxon>
        <taxon>Chloroflexus</taxon>
    </lineage>
</organism>
<dbReference type="InterPro" id="IPR017850">
    <property type="entry name" value="Alkaline_phosphatase_core_sf"/>
</dbReference>
<dbReference type="PANTHER" id="PTHR21110:SF0">
    <property type="entry name" value="PHOSPHOPENTOMUTASE"/>
    <property type="match status" value="1"/>
</dbReference>
<evidence type="ECO:0000256" key="1">
    <source>
        <dbReference type="ARBA" id="ARBA00010373"/>
    </source>
</evidence>
<dbReference type="SUPFAM" id="SSF53649">
    <property type="entry name" value="Alkaline phosphatase-like"/>
    <property type="match status" value="1"/>
</dbReference>
<dbReference type="STRING" id="1707952.A6A03_14730"/>
<feature type="domain" description="Metalloenzyme" evidence="4">
    <location>
        <begin position="198"/>
        <end position="277"/>
    </location>
</feature>
<dbReference type="RefSeq" id="WP_066787639.1">
    <property type="nucleotide sequence ID" value="NZ_LWQS01000055.1"/>
</dbReference>
<dbReference type="OrthoDB" id="9778226at2"/>
<dbReference type="GO" id="GO:0043094">
    <property type="term" value="P:metabolic compound salvage"/>
    <property type="evidence" value="ECO:0007669"/>
    <property type="project" value="InterPro"/>
</dbReference>
<dbReference type="GO" id="GO:0008973">
    <property type="term" value="F:phosphopentomutase activity"/>
    <property type="evidence" value="ECO:0007669"/>
    <property type="project" value="InterPro"/>
</dbReference>
<gene>
    <name evidence="5" type="ORF">A6A03_14730</name>
</gene>
<dbReference type="Pfam" id="PF01676">
    <property type="entry name" value="Metalloenzyme"/>
    <property type="match status" value="1"/>
</dbReference>
<dbReference type="InterPro" id="IPR006124">
    <property type="entry name" value="Metalloenzyme"/>
</dbReference>
<dbReference type="GO" id="GO:0005829">
    <property type="term" value="C:cytosol"/>
    <property type="evidence" value="ECO:0007669"/>
    <property type="project" value="TreeGrafter"/>
</dbReference>
<evidence type="ECO:0000313" key="6">
    <source>
        <dbReference type="Proteomes" id="UP000078287"/>
    </source>
</evidence>
<accession>A0A178M9L3</accession>
<protein>
    <submittedName>
        <fullName evidence="5">Metalloenzyme</fullName>
    </submittedName>
</protein>
<evidence type="ECO:0000256" key="3">
    <source>
        <dbReference type="ARBA" id="ARBA00023211"/>
    </source>
</evidence>
<keyword evidence="2" id="KW-0479">Metal-binding</keyword>
<dbReference type="InterPro" id="IPR010045">
    <property type="entry name" value="DeoB"/>
</dbReference>
<dbReference type="GO" id="GO:0000287">
    <property type="term" value="F:magnesium ion binding"/>
    <property type="evidence" value="ECO:0007669"/>
    <property type="project" value="InterPro"/>
</dbReference>
<comment type="caution">
    <text evidence="5">The sequence shown here is derived from an EMBL/GenBank/DDBJ whole genome shotgun (WGS) entry which is preliminary data.</text>
</comment>
<proteinExistence type="inferred from homology"/>
<keyword evidence="3" id="KW-0464">Manganese</keyword>
<evidence type="ECO:0000313" key="5">
    <source>
        <dbReference type="EMBL" id="OAN45432.1"/>
    </source>
</evidence>
<comment type="similarity">
    <text evidence="1">Belongs to the phosphopentomutase family.</text>
</comment>
<sequence length="301" mass="31929">MAFIFVFLDGVGLAPSAPTNPLAHVPMPALHRLLGGPLTSEHIGYRDELLLAPLDACLGVEGLPQSGTNHVALLAGVNAPALHGRHQPHFPPVALRPLLAERSLFRRAQMQGQRVAFANVFTAGYWQALAERRLRRSASVIAAEGAGLYLRTLDDLRAGNALSWDITGEGLAARDPAAATIAPISPLAAGERLARLASDYDLVFFESFLPDLAGHGRLGPDGAATALTRIDGLLAGWLRARRPSDSLLITSDHGNIEQAATTTHTTAPAPLLVIGPHAGYFRHVRRIDEVADAILAALAHT</sequence>
<dbReference type="PANTHER" id="PTHR21110">
    <property type="entry name" value="PHOSPHOPENTOMUTASE"/>
    <property type="match status" value="1"/>
</dbReference>
<dbReference type="Proteomes" id="UP000078287">
    <property type="component" value="Unassembled WGS sequence"/>
</dbReference>
<dbReference type="GO" id="GO:0009117">
    <property type="term" value="P:nucleotide metabolic process"/>
    <property type="evidence" value="ECO:0007669"/>
    <property type="project" value="InterPro"/>
</dbReference>
<dbReference type="EMBL" id="LWQS01000055">
    <property type="protein sequence ID" value="OAN45432.1"/>
    <property type="molecule type" value="Genomic_DNA"/>
</dbReference>
<evidence type="ECO:0000256" key="2">
    <source>
        <dbReference type="ARBA" id="ARBA00022723"/>
    </source>
</evidence>
<keyword evidence="6" id="KW-1185">Reference proteome</keyword>